<proteinExistence type="predicted"/>
<dbReference type="Proteomes" id="UP001221208">
    <property type="component" value="Unassembled WGS sequence"/>
</dbReference>
<keyword evidence="3" id="KW-1185">Reference proteome</keyword>
<dbReference type="RefSeq" id="WP_273669491.1">
    <property type="nucleotide sequence ID" value="NZ_JAQQXR010000001.1"/>
</dbReference>
<dbReference type="InterPro" id="IPR029058">
    <property type="entry name" value="AB_hydrolase_fold"/>
</dbReference>
<evidence type="ECO:0000313" key="2">
    <source>
        <dbReference type="EMBL" id="MDC8756842.1"/>
    </source>
</evidence>
<protein>
    <submittedName>
        <fullName evidence="2">Hydrolase 2, exosortase A system-associated</fullName>
    </submittedName>
</protein>
<feature type="domain" description="Serine aminopeptidase S33" evidence="1">
    <location>
        <begin position="23"/>
        <end position="146"/>
    </location>
</feature>
<evidence type="ECO:0000259" key="1">
    <source>
        <dbReference type="Pfam" id="PF12146"/>
    </source>
</evidence>
<organism evidence="2 3">
    <name type="scientific">Janthinobacterium fluminis</name>
    <dbReference type="NCBI Taxonomy" id="2987524"/>
    <lineage>
        <taxon>Bacteria</taxon>
        <taxon>Pseudomonadati</taxon>
        <taxon>Pseudomonadota</taxon>
        <taxon>Betaproteobacteria</taxon>
        <taxon>Burkholderiales</taxon>
        <taxon>Oxalobacteraceae</taxon>
        <taxon>Janthinobacterium</taxon>
    </lineage>
</organism>
<dbReference type="Pfam" id="PF12146">
    <property type="entry name" value="Hydrolase_4"/>
    <property type="match status" value="1"/>
</dbReference>
<evidence type="ECO:0000313" key="3">
    <source>
        <dbReference type="Proteomes" id="UP001221208"/>
    </source>
</evidence>
<dbReference type="PANTHER" id="PTHR22946">
    <property type="entry name" value="DIENELACTONE HYDROLASE DOMAIN-CONTAINING PROTEIN-RELATED"/>
    <property type="match status" value="1"/>
</dbReference>
<dbReference type="NCBIfam" id="TIGR03101">
    <property type="entry name" value="hydr2_PEP"/>
    <property type="match status" value="1"/>
</dbReference>
<accession>A0ABT5JVT5</accession>
<gene>
    <name evidence="2" type="ORF">OIK44_04480</name>
</gene>
<comment type="caution">
    <text evidence="2">The sequence shown here is derived from an EMBL/GenBank/DDBJ whole genome shotgun (WGS) entry which is preliminary data.</text>
</comment>
<keyword evidence="2" id="KW-0378">Hydrolase</keyword>
<dbReference type="InterPro" id="IPR050261">
    <property type="entry name" value="FrsA_esterase"/>
</dbReference>
<sequence length="268" mass="28563">MPFFLPASPGERYCLFHPADAPAPRGAILYVHPFAEELNKSRRMAALQARALAALGYSVLQIDLYGCGDSSGEFASARWHIWKRDLVLACEWLAERVGAPVSIWGLRLGALLALDLANRAPLPLERLILWHPVFKGKAHIDQFLRMRLASRMLAADAGADGADAAPTARQELANGAGVEVGGYLLAPELANAIDSLDGGGMLPRCPLLWLEMIAPDGDVGPAAARQAASWRAGGAALTLLPVRGQPFWASSELLECQPLLATTTAALA</sequence>
<dbReference type="InterPro" id="IPR017532">
    <property type="entry name" value="Hydrolase-2_PEP"/>
</dbReference>
<name>A0ABT5JVT5_9BURK</name>
<dbReference type="Gene3D" id="3.40.50.1820">
    <property type="entry name" value="alpha/beta hydrolase"/>
    <property type="match status" value="1"/>
</dbReference>
<dbReference type="GO" id="GO:0016787">
    <property type="term" value="F:hydrolase activity"/>
    <property type="evidence" value="ECO:0007669"/>
    <property type="project" value="UniProtKB-KW"/>
</dbReference>
<dbReference type="EMBL" id="JAQQXR010000001">
    <property type="protein sequence ID" value="MDC8756842.1"/>
    <property type="molecule type" value="Genomic_DNA"/>
</dbReference>
<reference evidence="2 3" key="1">
    <citation type="submission" date="2022-10" db="EMBL/GenBank/DDBJ databases">
        <title>Janthinobacterium sp. hw3 Genome sequencing.</title>
        <authorList>
            <person name="Park S."/>
        </authorList>
    </citation>
    <scope>NUCLEOTIDE SEQUENCE [LARGE SCALE GENOMIC DNA]</scope>
    <source>
        <strain evidence="3">hw3</strain>
    </source>
</reference>
<dbReference type="InterPro" id="IPR022742">
    <property type="entry name" value="Hydrolase_4"/>
</dbReference>
<dbReference type="SUPFAM" id="SSF53474">
    <property type="entry name" value="alpha/beta-Hydrolases"/>
    <property type="match status" value="1"/>
</dbReference>